<feature type="chain" id="PRO_5029679816" evidence="2">
    <location>
        <begin position="19"/>
        <end position="130"/>
    </location>
</feature>
<dbReference type="AlphaFoldDB" id="A0A7J6ST47"/>
<evidence type="ECO:0000313" key="4">
    <source>
        <dbReference type="Proteomes" id="UP000553632"/>
    </source>
</evidence>
<feature type="signal peptide" evidence="2">
    <location>
        <begin position="1"/>
        <end position="18"/>
    </location>
</feature>
<protein>
    <submittedName>
        <fullName evidence="3">Uncharacterized protein</fullName>
    </submittedName>
</protein>
<organism evidence="3 4">
    <name type="scientific">Perkinsus olseni</name>
    <name type="common">Perkinsus atlanticus</name>
    <dbReference type="NCBI Taxonomy" id="32597"/>
    <lineage>
        <taxon>Eukaryota</taxon>
        <taxon>Sar</taxon>
        <taxon>Alveolata</taxon>
        <taxon>Perkinsozoa</taxon>
        <taxon>Perkinsea</taxon>
        <taxon>Perkinsida</taxon>
        <taxon>Perkinsidae</taxon>
        <taxon>Perkinsus</taxon>
    </lineage>
</organism>
<evidence type="ECO:0000256" key="1">
    <source>
        <dbReference type="SAM" id="MobiDB-lite"/>
    </source>
</evidence>
<comment type="caution">
    <text evidence="3">The sequence shown here is derived from an EMBL/GenBank/DDBJ whole genome shotgun (WGS) entry which is preliminary data.</text>
</comment>
<dbReference type="Proteomes" id="UP000553632">
    <property type="component" value="Unassembled WGS sequence"/>
</dbReference>
<dbReference type="EMBL" id="JABANO010016101">
    <property type="protein sequence ID" value="KAF4735732.1"/>
    <property type="molecule type" value="Genomic_DNA"/>
</dbReference>
<keyword evidence="4" id="KW-1185">Reference proteome</keyword>
<evidence type="ECO:0000256" key="2">
    <source>
        <dbReference type="SAM" id="SignalP"/>
    </source>
</evidence>
<evidence type="ECO:0000313" key="3">
    <source>
        <dbReference type="EMBL" id="KAF4735732.1"/>
    </source>
</evidence>
<reference evidence="3 4" key="1">
    <citation type="submission" date="2020-04" db="EMBL/GenBank/DDBJ databases">
        <title>Perkinsus olseni comparative genomics.</title>
        <authorList>
            <person name="Bogema D.R."/>
        </authorList>
    </citation>
    <scope>NUCLEOTIDE SEQUENCE [LARGE SCALE GENOMIC DNA]</scope>
    <source>
        <strain evidence="3 4">ATCC PRA-207</strain>
    </source>
</reference>
<sequence length="130" mass="13537">MIFIINMIAAIAATVVVGGTTVPNTTSPPSPDLLSGPTEQEIWWMLAENKIAELLEAQPKATTGLFDGVELHPMPTTVGRSTSTTTTSTTSRPEGQLRGGAGSSTSASWRQEVGVVLVAIVVEIATLATM</sequence>
<accession>A0A7J6ST47</accession>
<proteinExistence type="predicted"/>
<feature type="region of interest" description="Disordered" evidence="1">
    <location>
        <begin position="67"/>
        <end position="105"/>
    </location>
</feature>
<gene>
    <name evidence="3" type="ORF">FOZ63_004068</name>
</gene>
<name>A0A7J6ST47_PEROL</name>
<feature type="compositionally biased region" description="Low complexity" evidence="1">
    <location>
        <begin position="81"/>
        <end position="91"/>
    </location>
</feature>
<keyword evidence="2" id="KW-0732">Signal</keyword>